<dbReference type="InterPro" id="IPR050629">
    <property type="entry name" value="STE20/SPS1-PAK"/>
</dbReference>
<feature type="region of interest" description="Disordered" evidence="3">
    <location>
        <begin position="530"/>
        <end position="600"/>
    </location>
</feature>
<dbReference type="GO" id="GO:0004674">
    <property type="term" value="F:protein serine/threonine kinase activity"/>
    <property type="evidence" value="ECO:0007669"/>
    <property type="project" value="TreeGrafter"/>
</dbReference>
<evidence type="ECO:0000259" key="4">
    <source>
        <dbReference type="PROSITE" id="PS50011"/>
    </source>
</evidence>
<feature type="region of interest" description="Disordered" evidence="3">
    <location>
        <begin position="722"/>
        <end position="755"/>
    </location>
</feature>
<dbReference type="Gene3D" id="1.10.510.10">
    <property type="entry name" value="Transferase(Phosphotransferase) domain 1"/>
    <property type="match status" value="2"/>
</dbReference>
<protein>
    <recommendedName>
        <fullName evidence="4">Protein kinase domain-containing protein</fullName>
    </recommendedName>
</protein>
<dbReference type="GO" id="GO:0005737">
    <property type="term" value="C:cytoplasm"/>
    <property type="evidence" value="ECO:0007669"/>
    <property type="project" value="TreeGrafter"/>
</dbReference>
<dbReference type="SUPFAM" id="SSF56112">
    <property type="entry name" value="Protein kinase-like (PK-like)"/>
    <property type="match status" value="1"/>
</dbReference>
<accession>A0AAW0YWV7</accession>
<comment type="caution">
    <text evidence="5">The sequence shown here is derived from an EMBL/GenBank/DDBJ whole genome shotgun (WGS) entry which is preliminary data.</text>
</comment>
<feature type="region of interest" description="Disordered" evidence="3">
    <location>
        <begin position="278"/>
        <end position="303"/>
    </location>
</feature>
<feature type="compositionally biased region" description="Basic and acidic residues" evidence="3">
    <location>
        <begin position="670"/>
        <end position="686"/>
    </location>
</feature>
<reference evidence="5 6" key="1">
    <citation type="journal article" date="2024" name="bioRxiv">
        <title>Comparative genomics of Cryptococcus and Kwoniella reveals pathogenesis evolution and contrasting karyotype dynamics via intercentromeric recombination or chromosome fusion.</title>
        <authorList>
            <person name="Coelho M.A."/>
            <person name="David-Palma M."/>
            <person name="Shea T."/>
            <person name="Bowers K."/>
            <person name="McGinley-Smith S."/>
            <person name="Mohammad A.W."/>
            <person name="Gnirke A."/>
            <person name="Yurkov A.M."/>
            <person name="Nowrousian M."/>
            <person name="Sun S."/>
            <person name="Cuomo C.A."/>
            <person name="Heitman J."/>
        </authorList>
    </citation>
    <scope>NUCLEOTIDE SEQUENCE [LARGE SCALE GENOMIC DNA]</scope>
    <source>
        <strain evidence="5 6">CBS 13917</strain>
    </source>
</reference>
<dbReference type="Pfam" id="PF00069">
    <property type="entry name" value="Pkinase"/>
    <property type="match status" value="1"/>
</dbReference>
<evidence type="ECO:0000313" key="6">
    <source>
        <dbReference type="Proteomes" id="UP001388673"/>
    </source>
</evidence>
<sequence>MAGGHVPPQRGMMDDEYWSAFTSDSADYELGPAIGFGASSTVYSGIFTLPLPPPSSAPSLAGSDSPERMTYKKTDLTISLPPTSTAQTIEREERACSIKVSSSHPDLEGLFREIRLLALCKHPNVLRILATFTLPPDHQRIALVTPLIPGGSLAGILDWRNRLATTPNTYRHRFPFGVGHGSKRDHDDDGLESSSGAGCDERGGLDEEEIKCGVRQVLEGLKYLHERGFLHRDLKAGNLLVANDGTVLLADFGVGGDMNEPPSPVMSRRVRLGADELRFDEPTHPNGGLGPGRSRDESGSSSLGADWLKRRSFVGTPNWMAPEIVMGQKYDHKADIWSLGMTILELAYGAVPGAKDKPKTVLTHVVTQAAPTLDRHRGRGGSFSKHMKEFVDACLVKNPQGRPTASDLLEHHWLRGAKKKAFLAQSLLDDVPPLIHRQELRRVPTSSSFVSRASSWDFSATPSMPSSPIRSSLLINSARSPSLSSHLGDYFPASNVVQTHSRTSSFSIVGAPPSPRIPLRQWAERSATLHSMADGISPDNSLRVRTASEKGKSRSLSATGWSGNLRRGKSASFDQHRPLDPTQGQSSHQIGSASGSPMRTGRELRFLRAEDDPNPATEETQGKLPPMSPLLEVTKPNGQASSSAGDAVDKVQISLNIRPLRLTEPPESMTEDKQETDWPAEHRPNDPDRALVYASPEVMAVDGVVQPAETIPIQEMIGREMRYPPAPPEERKTEGNLTPIGEHENSSGTRTPLSDNRTAVHTYEKILSPVDPKGATGVGMGEKRGWLGRRNSVKKDKDKGGMKMSNMSGDKGGRPGLEGQTMVKTASWGTVLGKVTGKMHNKRP</sequence>
<dbReference type="KEGG" id="kne:92181625"/>
<dbReference type="SMART" id="SM00220">
    <property type="entry name" value="S_TKc"/>
    <property type="match status" value="1"/>
</dbReference>
<evidence type="ECO:0000313" key="5">
    <source>
        <dbReference type="EMBL" id="KAK8850449.1"/>
    </source>
</evidence>
<dbReference type="RefSeq" id="XP_066801880.1">
    <property type="nucleotide sequence ID" value="XM_066947466.1"/>
</dbReference>
<keyword evidence="6" id="KW-1185">Reference proteome</keyword>
<gene>
    <name evidence="5" type="ORF">IAR55_004367</name>
</gene>
<dbReference type="Pfam" id="PF07714">
    <property type="entry name" value="PK_Tyr_Ser-Thr"/>
    <property type="match status" value="1"/>
</dbReference>
<dbReference type="InterPro" id="IPR008271">
    <property type="entry name" value="Ser/Thr_kinase_AS"/>
</dbReference>
<feature type="compositionally biased region" description="Basic and acidic residues" evidence="3">
    <location>
        <begin position="722"/>
        <end position="734"/>
    </location>
</feature>
<evidence type="ECO:0000256" key="2">
    <source>
        <dbReference type="ARBA" id="ARBA00022840"/>
    </source>
</evidence>
<feature type="compositionally biased region" description="Polar residues" evidence="3">
    <location>
        <begin position="746"/>
        <end position="755"/>
    </location>
</feature>
<dbReference type="PANTHER" id="PTHR48012">
    <property type="entry name" value="STERILE20-LIKE KINASE, ISOFORM B-RELATED"/>
    <property type="match status" value="1"/>
</dbReference>
<dbReference type="PROSITE" id="PS50011">
    <property type="entry name" value="PROTEIN_KINASE_DOM"/>
    <property type="match status" value="1"/>
</dbReference>
<feature type="compositionally biased region" description="Polar residues" evidence="3">
    <location>
        <begin position="582"/>
        <end position="597"/>
    </location>
</feature>
<keyword evidence="2" id="KW-0067">ATP-binding</keyword>
<dbReference type="InterPro" id="IPR000719">
    <property type="entry name" value="Prot_kinase_dom"/>
</dbReference>
<dbReference type="Proteomes" id="UP001388673">
    <property type="component" value="Unassembled WGS sequence"/>
</dbReference>
<name>A0AAW0YWV7_9TREE</name>
<organism evidence="5 6">
    <name type="scientific">Kwoniella newhampshirensis</name>
    <dbReference type="NCBI Taxonomy" id="1651941"/>
    <lineage>
        <taxon>Eukaryota</taxon>
        <taxon>Fungi</taxon>
        <taxon>Dikarya</taxon>
        <taxon>Basidiomycota</taxon>
        <taxon>Agaricomycotina</taxon>
        <taxon>Tremellomycetes</taxon>
        <taxon>Tremellales</taxon>
        <taxon>Cryptococcaceae</taxon>
        <taxon>Kwoniella</taxon>
    </lineage>
</organism>
<feature type="domain" description="Protein kinase" evidence="4">
    <location>
        <begin position="28"/>
        <end position="414"/>
    </location>
</feature>
<dbReference type="EMBL" id="JBCAWK010000008">
    <property type="protein sequence ID" value="KAK8850449.1"/>
    <property type="molecule type" value="Genomic_DNA"/>
</dbReference>
<proteinExistence type="predicted"/>
<feature type="region of interest" description="Disordered" evidence="3">
    <location>
        <begin position="609"/>
        <end position="628"/>
    </location>
</feature>
<dbReference type="InterPro" id="IPR001245">
    <property type="entry name" value="Ser-Thr/Tyr_kinase_cat_dom"/>
</dbReference>
<dbReference type="GeneID" id="92181625"/>
<dbReference type="InterPro" id="IPR011009">
    <property type="entry name" value="Kinase-like_dom_sf"/>
</dbReference>
<keyword evidence="1" id="KW-0547">Nucleotide-binding</keyword>
<dbReference type="PANTHER" id="PTHR48012:SF16">
    <property type="entry name" value="NON-SPECIFIC SERINE_THREONINE PROTEIN KINASE"/>
    <property type="match status" value="1"/>
</dbReference>
<dbReference type="GO" id="GO:0005524">
    <property type="term" value="F:ATP binding"/>
    <property type="evidence" value="ECO:0007669"/>
    <property type="project" value="UniProtKB-KW"/>
</dbReference>
<dbReference type="PROSITE" id="PS00108">
    <property type="entry name" value="PROTEIN_KINASE_ST"/>
    <property type="match status" value="1"/>
</dbReference>
<dbReference type="AlphaFoldDB" id="A0AAW0YWV7"/>
<feature type="region of interest" description="Disordered" evidence="3">
    <location>
        <begin position="663"/>
        <end position="686"/>
    </location>
</feature>
<evidence type="ECO:0000256" key="1">
    <source>
        <dbReference type="ARBA" id="ARBA00022741"/>
    </source>
</evidence>
<feature type="region of interest" description="Disordered" evidence="3">
    <location>
        <begin position="174"/>
        <end position="203"/>
    </location>
</feature>
<evidence type="ECO:0000256" key="3">
    <source>
        <dbReference type="SAM" id="MobiDB-lite"/>
    </source>
</evidence>
<feature type="region of interest" description="Disordered" evidence="3">
    <location>
        <begin position="791"/>
        <end position="844"/>
    </location>
</feature>